<dbReference type="InterPro" id="IPR036388">
    <property type="entry name" value="WH-like_DNA-bd_sf"/>
</dbReference>
<dbReference type="PROSITE" id="PS50931">
    <property type="entry name" value="HTH_LYSR"/>
    <property type="match status" value="1"/>
</dbReference>
<organism evidence="7 9">
    <name type="scientific">Serratia rubidaea</name>
    <name type="common">Serratia marinorubra</name>
    <dbReference type="NCBI Taxonomy" id="61652"/>
    <lineage>
        <taxon>Bacteria</taxon>
        <taxon>Pseudomonadati</taxon>
        <taxon>Pseudomonadota</taxon>
        <taxon>Gammaproteobacteria</taxon>
        <taxon>Enterobacterales</taxon>
        <taxon>Yersiniaceae</taxon>
        <taxon>Serratia</taxon>
    </lineage>
</organism>
<dbReference type="Pfam" id="PF00126">
    <property type="entry name" value="HTH_1"/>
    <property type="match status" value="1"/>
</dbReference>
<evidence type="ECO:0000256" key="5">
    <source>
        <dbReference type="ARBA" id="ARBA00023163"/>
    </source>
</evidence>
<dbReference type="Gene3D" id="1.10.10.10">
    <property type="entry name" value="Winged helix-like DNA-binding domain superfamily/Winged helix DNA-binding domain"/>
    <property type="match status" value="1"/>
</dbReference>
<dbReference type="PANTHER" id="PTHR30126">
    <property type="entry name" value="HTH-TYPE TRANSCRIPTIONAL REGULATOR"/>
    <property type="match status" value="1"/>
</dbReference>
<evidence type="ECO:0000259" key="6">
    <source>
        <dbReference type="PROSITE" id="PS50931"/>
    </source>
</evidence>
<evidence type="ECO:0000313" key="9">
    <source>
        <dbReference type="Proteomes" id="UP000271603"/>
    </source>
</evidence>
<dbReference type="SUPFAM" id="SSF46785">
    <property type="entry name" value="Winged helix' DNA-binding domain"/>
    <property type="match status" value="1"/>
</dbReference>
<dbReference type="FunFam" id="1.10.10.10:FF:000001">
    <property type="entry name" value="LysR family transcriptional regulator"/>
    <property type="match status" value="1"/>
</dbReference>
<comment type="similarity">
    <text evidence="1">Belongs to the LysR transcriptional regulatory family.</text>
</comment>
<dbReference type="EMBL" id="LR134155">
    <property type="protein sequence ID" value="VEA73639.1"/>
    <property type="molecule type" value="Genomic_DNA"/>
</dbReference>
<proteinExistence type="inferred from homology"/>
<protein>
    <submittedName>
        <fullName evidence="7">HTH-type transcriptional regulator gltC</fullName>
    </submittedName>
</protein>
<accession>A0A447QUE9</accession>
<evidence type="ECO:0000256" key="1">
    <source>
        <dbReference type="ARBA" id="ARBA00009437"/>
    </source>
</evidence>
<keyword evidence="2" id="KW-0678">Repressor</keyword>
<name>A0A447QUE9_SERRU</name>
<evidence type="ECO:0000256" key="3">
    <source>
        <dbReference type="ARBA" id="ARBA00023015"/>
    </source>
</evidence>
<dbReference type="EMBL" id="LR590463">
    <property type="protein sequence ID" value="VTP62663.1"/>
    <property type="molecule type" value="Genomic_DNA"/>
</dbReference>
<dbReference type="PANTHER" id="PTHR30126:SF39">
    <property type="entry name" value="HTH-TYPE TRANSCRIPTIONAL REGULATOR CYSL"/>
    <property type="match status" value="1"/>
</dbReference>
<evidence type="ECO:0000256" key="4">
    <source>
        <dbReference type="ARBA" id="ARBA00023125"/>
    </source>
</evidence>
<keyword evidence="5" id="KW-0804">Transcription</keyword>
<dbReference type="InterPro" id="IPR036390">
    <property type="entry name" value="WH_DNA-bd_sf"/>
</dbReference>
<evidence type="ECO:0000313" key="8">
    <source>
        <dbReference type="EMBL" id="VTP62663.1"/>
    </source>
</evidence>
<evidence type="ECO:0000313" key="7">
    <source>
        <dbReference type="EMBL" id="VEA73639.1"/>
    </source>
</evidence>
<dbReference type="Proteomes" id="UP000271603">
    <property type="component" value="Chromosome"/>
</dbReference>
<evidence type="ECO:0000313" key="10">
    <source>
        <dbReference type="Proteomes" id="UP000307968"/>
    </source>
</evidence>
<keyword evidence="3" id="KW-0805">Transcription regulation</keyword>
<feature type="domain" description="HTH lysR-type" evidence="6">
    <location>
        <begin position="10"/>
        <end position="67"/>
    </location>
</feature>
<dbReference type="GO" id="GO:0003700">
    <property type="term" value="F:DNA-binding transcription factor activity"/>
    <property type="evidence" value="ECO:0007669"/>
    <property type="project" value="InterPro"/>
</dbReference>
<dbReference type="GO" id="GO:0000976">
    <property type="term" value="F:transcription cis-regulatory region binding"/>
    <property type="evidence" value="ECO:0007669"/>
    <property type="project" value="TreeGrafter"/>
</dbReference>
<reference evidence="7 9" key="1">
    <citation type="submission" date="2018-12" db="EMBL/GenBank/DDBJ databases">
        <authorList>
            <consortium name="Pathogen Informatics"/>
        </authorList>
    </citation>
    <scope>NUCLEOTIDE SEQUENCE [LARGE SCALE GENOMIC DNA]</scope>
    <source>
        <strain evidence="8 10">NCTC12971</strain>
        <strain evidence="7 9">NCTC9419</strain>
    </source>
</reference>
<dbReference type="Proteomes" id="UP000307968">
    <property type="component" value="Chromosome"/>
</dbReference>
<dbReference type="InterPro" id="IPR000847">
    <property type="entry name" value="LysR_HTH_N"/>
</dbReference>
<sequence length="190" mass="21361">MRGDSFVSEVDERQLRYLYEVANYGGVRAAADKLGVNASAVSRQLAQLEHKLDMVLLERQGRGVTLTEIGLHLVDFYRERLQRQQELTMQLQEFRQLKRGHIAIGVGEGFIDRLLAARCAISASTIRISWWTCAAAPPPRLSPWCVKARWIWGCAPALTILIRGSRCARFAVRPFPPWSASAILWPDSAA</sequence>
<keyword evidence="4" id="KW-0238">DNA-binding</keyword>
<gene>
    <name evidence="7" type="primary">gltC_7</name>
    <name evidence="8" type="synonym">gltC_1</name>
    <name evidence="8" type="ORF">NCTC12971_02752</name>
    <name evidence="7" type="ORF">NCTC9419_05274</name>
</gene>
<evidence type="ECO:0000256" key="2">
    <source>
        <dbReference type="ARBA" id="ARBA00022491"/>
    </source>
</evidence>
<dbReference type="AlphaFoldDB" id="A0A447QUE9"/>